<sequence>MKEKTSIMDKLKGYRENLAVNNNIKEINNSEPCGR</sequence>
<evidence type="ECO:0000313" key="1">
    <source>
        <dbReference type="EMBL" id="SPY31885.1"/>
    </source>
</evidence>
<dbReference type="Proteomes" id="UP000250070">
    <property type="component" value="Unassembled WGS sequence"/>
</dbReference>
<proteinExistence type="predicted"/>
<name>A0A2X1YJC4_9FIRM</name>
<evidence type="ECO:0000313" key="2">
    <source>
        <dbReference type="Proteomes" id="UP000250070"/>
    </source>
</evidence>
<dbReference type="EMBL" id="UATM01000004">
    <property type="protein sequence ID" value="SPY31885.1"/>
    <property type="molecule type" value="Genomic_DNA"/>
</dbReference>
<accession>A0A2X1YJC4</accession>
<gene>
    <name evidence="1" type="ORF">NCTC13076_00046</name>
</gene>
<organism evidence="1 2">
    <name type="scientific">Peptoniphilus harei</name>
    <dbReference type="NCBI Taxonomy" id="54005"/>
    <lineage>
        <taxon>Bacteria</taxon>
        <taxon>Bacillati</taxon>
        <taxon>Bacillota</taxon>
        <taxon>Tissierellia</taxon>
        <taxon>Tissierellales</taxon>
        <taxon>Peptoniphilaceae</taxon>
        <taxon>Peptoniphilus</taxon>
    </lineage>
</organism>
<protein>
    <submittedName>
        <fullName evidence="1">Uncharacterized protein</fullName>
    </submittedName>
</protein>
<dbReference type="AlphaFoldDB" id="A0A2X1YJC4"/>
<reference evidence="1 2" key="1">
    <citation type="submission" date="2018-06" db="EMBL/GenBank/DDBJ databases">
        <authorList>
            <consortium name="Pathogen Informatics"/>
            <person name="Doyle S."/>
        </authorList>
    </citation>
    <scope>NUCLEOTIDE SEQUENCE [LARGE SCALE GENOMIC DNA]</scope>
    <source>
        <strain evidence="1 2">NCTC13076</strain>
    </source>
</reference>